<keyword evidence="2" id="KW-1185">Reference proteome</keyword>
<dbReference type="KEGG" id="salf:SMD44_08585"/>
<dbReference type="Gene3D" id="3.40.50.2300">
    <property type="match status" value="2"/>
</dbReference>
<evidence type="ECO:0000313" key="2">
    <source>
        <dbReference type="Proteomes" id="UP000195880"/>
    </source>
</evidence>
<name>A0A1Z1WRP1_9ACTN</name>
<organism evidence="1 2">
    <name type="scientific">Streptomyces alboflavus</name>
    <dbReference type="NCBI Taxonomy" id="67267"/>
    <lineage>
        <taxon>Bacteria</taxon>
        <taxon>Bacillati</taxon>
        <taxon>Actinomycetota</taxon>
        <taxon>Actinomycetes</taxon>
        <taxon>Kitasatosporales</taxon>
        <taxon>Streptomycetaceae</taxon>
        <taxon>Streptomyces</taxon>
    </lineage>
</organism>
<dbReference type="SUPFAM" id="SSF53822">
    <property type="entry name" value="Periplasmic binding protein-like I"/>
    <property type="match status" value="1"/>
</dbReference>
<dbReference type="InterPro" id="IPR028082">
    <property type="entry name" value="Peripla_BP_I"/>
</dbReference>
<dbReference type="AlphaFoldDB" id="A0A1Z1WRP1"/>
<accession>A0A1Z1WRP1</accession>
<reference evidence="1 2" key="1">
    <citation type="submission" date="2017-05" db="EMBL/GenBank/DDBJ databases">
        <title>Streptomyces alboflavus Genome sequencing and assembly.</title>
        <authorList>
            <person name="Wang Y."/>
            <person name="Du B."/>
            <person name="Ding Y."/>
            <person name="Liu H."/>
            <person name="Hou Q."/>
            <person name="Liu K."/>
            <person name="Wang C."/>
            <person name="Yao L."/>
        </authorList>
    </citation>
    <scope>NUCLEOTIDE SEQUENCE [LARGE SCALE GENOMIC DNA]</scope>
    <source>
        <strain evidence="1 2">MDJK44</strain>
    </source>
</reference>
<protein>
    <submittedName>
        <fullName evidence="1">LacI family transcriptional regulator</fullName>
    </submittedName>
</protein>
<proteinExistence type="predicted"/>
<gene>
    <name evidence="1" type="primary">lacI</name>
    <name evidence="1" type="ORF">SMD44_08585</name>
</gene>
<evidence type="ECO:0000313" key="1">
    <source>
        <dbReference type="EMBL" id="ARX89098.1"/>
    </source>
</evidence>
<dbReference type="Proteomes" id="UP000195880">
    <property type="component" value="Chromosome"/>
</dbReference>
<dbReference type="EMBL" id="CP021748">
    <property type="protein sequence ID" value="ARX89098.1"/>
    <property type="molecule type" value="Genomic_DNA"/>
</dbReference>
<sequence length="75" mass="7918">MAGMDDLRVAEFVGLTTVSLPLYEMGSLAARHIIDTAARAGAPQHEGTGVTDVPATTVLSHRLVARETTTRRADA</sequence>